<accession>A0AAV5V3B6</accession>
<sequence>SMEFTLLIWVNRSQSAQFEPAFEIVYCIEISLILLSLITIPIAIVAVWNAVPMHANTRIIYVSFLSHWFFALAARIPLIYHQQYGVSMNGM</sequence>
<feature type="transmembrane region" description="Helical" evidence="1">
    <location>
        <begin position="59"/>
        <end position="80"/>
    </location>
</feature>
<proteinExistence type="predicted"/>
<dbReference type="Proteomes" id="UP001432322">
    <property type="component" value="Unassembled WGS sequence"/>
</dbReference>
<dbReference type="InterPro" id="IPR052860">
    <property type="entry name" value="NRL-GPCR1"/>
</dbReference>
<organism evidence="2 3">
    <name type="scientific">Pristionchus fissidentatus</name>
    <dbReference type="NCBI Taxonomy" id="1538716"/>
    <lineage>
        <taxon>Eukaryota</taxon>
        <taxon>Metazoa</taxon>
        <taxon>Ecdysozoa</taxon>
        <taxon>Nematoda</taxon>
        <taxon>Chromadorea</taxon>
        <taxon>Rhabditida</taxon>
        <taxon>Rhabditina</taxon>
        <taxon>Diplogasteromorpha</taxon>
        <taxon>Diplogasteroidea</taxon>
        <taxon>Neodiplogasteridae</taxon>
        <taxon>Pristionchus</taxon>
    </lineage>
</organism>
<reference evidence="2" key="1">
    <citation type="submission" date="2023-10" db="EMBL/GenBank/DDBJ databases">
        <title>Genome assembly of Pristionchus species.</title>
        <authorList>
            <person name="Yoshida K."/>
            <person name="Sommer R.J."/>
        </authorList>
    </citation>
    <scope>NUCLEOTIDE SEQUENCE</scope>
    <source>
        <strain evidence="2">RS5133</strain>
    </source>
</reference>
<keyword evidence="3" id="KW-1185">Reference proteome</keyword>
<evidence type="ECO:0000313" key="3">
    <source>
        <dbReference type="Proteomes" id="UP001432322"/>
    </source>
</evidence>
<keyword evidence="1" id="KW-0812">Transmembrane</keyword>
<dbReference type="PANTHER" id="PTHR47521:SF7">
    <property type="entry name" value="SERPENTINE RECEPTOR CLASS EPSILON-6"/>
    <property type="match status" value="1"/>
</dbReference>
<feature type="non-terminal residue" evidence="2">
    <location>
        <position position="1"/>
    </location>
</feature>
<keyword evidence="1" id="KW-0472">Membrane</keyword>
<dbReference type="AlphaFoldDB" id="A0AAV5V3B6"/>
<dbReference type="PANTHER" id="PTHR47521">
    <property type="entry name" value="SERPENTINE RECEPTOR, CLASS E (EPSILON)-RELATED"/>
    <property type="match status" value="1"/>
</dbReference>
<protein>
    <submittedName>
        <fullName evidence="2">Uncharacterized protein</fullName>
    </submittedName>
</protein>
<comment type="caution">
    <text evidence="2">The sequence shown here is derived from an EMBL/GenBank/DDBJ whole genome shotgun (WGS) entry which is preliminary data.</text>
</comment>
<evidence type="ECO:0000313" key="2">
    <source>
        <dbReference type="EMBL" id="GMT13049.1"/>
    </source>
</evidence>
<keyword evidence="1" id="KW-1133">Transmembrane helix</keyword>
<dbReference type="EMBL" id="BTSY01000002">
    <property type="protein sequence ID" value="GMT13049.1"/>
    <property type="molecule type" value="Genomic_DNA"/>
</dbReference>
<evidence type="ECO:0000256" key="1">
    <source>
        <dbReference type="SAM" id="Phobius"/>
    </source>
</evidence>
<feature type="transmembrane region" description="Helical" evidence="1">
    <location>
        <begin position="21"/>
        <end position="47"/>
    </location>
</feature>
<gene>
    <name evidence="2" type="ORF">PFISCL1PPCAC_4346</name>
</gene>
<name>A0AAV5V3B6_9BILA</name>